<dbReference type="EMBL" id="CM002925">
    <property type="protein sequence ID" value="KGN54036.1"/>
    <property type="molecule type" value="Genomic_DNA"/>
</dbReference>
<keyword evidence="6" id="KW-1185">Reference proteome</keyword>
<dbReference type="Proteomes" id="UP000029981">
    <property type="component" value="Chromosome 4"/>
</dbReference>
<dbReference type="STRING" id="3659.A0A0A0L1P2"/>
<name>A0A0A0L1P2_CUCSA</name>
<comment type="similarity">
    <text evidence="1">Belongs to the 'GDSL' lipolytic enzyme family.</text>
</comment>
<proteinExistence type="inferred from homology"/>
<accession>A0A0A0L1P2</accession>
<feature type="signal peptide" evidence="4">
    <location>
        <begin position="1"/>
        <end position="24"/>
    </location>
</feature>
<dbReference type="PANTHER" id="PTHR45648">
    <property type="entry name" value="GDSL LIPASE/ACYLHYDROLASE FAMILY PROTEIN (AFU_ORTHOLOGUE AFUA_4G14700)"/>
    <property type="match status" value="1"/>
</dbReference>
<organism evidence="5 6">
    <name type="scientific">Cucumis sativus</name>
    <name type="common">Cucumber</name>
    <dbReference type="NCBI Taxonomy" id="3659"/>
    <lineage>
        <taxon>Eukaryota</taxon>
        <taxon>Viridiplantae</taxon>
        <taxon>Streptophyta</taxon>
        <taxon>Embryophyta</taxon>
        <taxon>Tracheophyta</taxon>
        <taxon>Spermatophyta</taxon>
        <taxon>Magnoliopsida</taxon>
        <taxon>eudicotyledons</taxon>
        <taxon>Gunneridae</taxon>
        <taxon>Pentapetalae</taxon>
        <taxon>rosids</taxon>
        <taxon>fabids</taxon>
        <taxon>Cucurbitales</taxon>
        <taxon>Cucurbitaceae</taxon>
        <taxon>Benincaseae</taxon>
        <taxon>Cucumis</taxon>
    </lineage>
</organism>
<keyword evidence="3" id="KW-0443">Lipid metabolism</keyword>
<dbReference type="AlphaFoldDB" id="A0A0A0L1P2"/>
<evidence type="ECO:0000256" key="4">
    <source>
        <dbReference type="SAM" id="SignalP"/>
    </source>
</evidence>
<evidence type="ECO:0000256" key="3">
    <source>
        <dbReference type="ARBA" id="ARBA00022963"/>
    </source>
</evidence>
<reference evidence="5 6" key="4">
    <citation type="journal article" date="2011" name="BMC Genomics">
        <title>RNA-Seq improves annotation of protein-coding genes in the cucumber genome.</title>
        <authorList>
            <person name="Li Z."/>
            <person name="Zhang Z."/>
            <person name="Yan P."/>
            <person name="Huang S."/>
            <person name="Fei Z."/>
            <person name="Lin K."/>
        </authorList>
    </citation>
    <scope>NUCLEOTIDE SEQUENCE [LARGE SCALE GENOMIC DNA]</scope>
    <source>
        <strain evidence="6">cv. 9930</strain>
    </source>
</reference>
<dbReference type="GO" id="GO:0016042">
    <property type="term" value="P:lipid catabolic process"/>
    <property type="evidence" value="ECO:0007669"/>
    <property type="project" value="UniProtKB-KW"/>
</dbReference>
<dbReference type="Pfam" id="PF00657">
    <property type="entry name" value="Lipase_GDSL"/>
    <property type="match status" value="1"/>
</dbReference>
<dbReference type="InterPro" id="IPR001087">
    <property type="entry name" value="GDSL"/>
</dbReference>
<dbReference type="OMA" id="SHVWWDL"/>
<dbReference type="PANTHER" id="PTHR45648:SF7">
    <property type="entry name" value="OS12G0126100 PROTEIN"/>
    <property type="match status" value="1"/>
</dbReference>
<reference evidence="5 6" key="1">
    <citation type="journal article" date="2009" name="Nat. Genet.">
        <title>The genome of the cucumber, Cucumis sativus L.</title>
        <authorList>
            <person name="Huang S."/>
            <person name="Li R."/>
            <person name="Zhang Z."/>
            <person name="Li L."/>
            <person name="Gu X."/>
            <person name="Fan W."/>
            <person name="Lucas W.J."/>
            <person name="Wang X."/>
            <person name="Xie B."/>
            <person name="Ni P."/>
            <person name="Ren Y."/>
            <person name="Zhu H."/>
            <person name="Li J."/>
            <person name="Lin K."/>
            <person name="Jin W."/>
            <person name="Fei Z."/>
            <person name="Li G."/>
            <person name="Staub J."/>
            <person name="Kilian A."/>
            <person name="van der Vossen E.A."/>
            <person name="Wu Y."/>
            <person name="Guo J."/>
            <person name="He J."/>
            <person name="Jia Z."/>
            <person name="Ren Y."/>
            <person name="Tian G."/>
            <person name="Lu Y."/>
            <person name="Ruan J."/>
            <person name="Qian W."/>
            <person name="Wang M."/>
            <person name="Huang Q."/>
            <person name="Li B."/>
            <person name="Xuan Z."/>
            <person name="Cao J."/>
            <person name="Asan"/>
            <person name="Wu Z."/>
            <person name="Zhang J."/>
            <person name="Cai Q."/>
            <person name="Bai Y."/>
            <person name="Zhao B."/>
            <person name="Han Y."/>
            <person name="Li Y."/>
            <person name="Li X."/>
            <person name="Wang S."/>
            <person name="Shi Q."/>
            <person name="Liu S."/>
            <person name="Cho W.K."/>
            <person name="Kim J.Y."/>
            <person name="Xu Y."/>
            <person name="Heller-Uszynska K."/>
            <person name="Miao H."/>
            <person name="Cheng Z."/>
            <person name="Zhang S."/>
            <person name="Wu J."/>
            <person name="Yang Y."/>
            <person name="Kang H."/>
            <person name="Li M."/>
            <person name="Liang H."/>
            <person name="Ren X."/>
            <person name="Shi Z."/>
            <person name="Wen M."/>
            <person name="Jian M."/>
            <person name="Yang H."/>
            <person name="Zhang G."/>
            <person name="Yang Z."/>
            <person name="Chen R."/>
            <person name="Liu S."/>
            <person name="Li J."/>
            <person name="Ma L."/>
            <person name="Liu H."/>
            <person name="Zhou Y."/>
            <person name="Zhao J."/>
            <person name="Fang X."/>
            <person name="Li G."/>
            <person name="Fang L."/>
            <person name="Li Y."/>
            <person name="Liu D."/>
            <person name="Zheng H."/>
            <person name="Zhang Y."/>
            <person name="Qin N."/>
            <person name="Li Z."/>
            <person name="Yang G."/>
            <person name="Yang S."/>
            <person name="Bolund L."/>
            <person name="Kristiansen K."/>
            <person name="Zheng H."/>
            <person name="Li S."/>
            <person name="Zhang X."/>
            <person name="Yang H."/>
            <person name="Wang J."/>
            <person name="Sun R."/>
            <person name="Zhang B."/>
            <person name="Jiang S."/>
            <person name="Wang J."/>
            <person name="Du Y."/>
            <person name="Li S."/>
        </authorList>
    </citation>
    <scope>NUCLEOTIDE SEQUENCE [LARGE SCALE GENOMIC DNA]</scope>
    <source>
        <strain evidence="6">cv. 9930</strain>
    </source>
</reference>
<reference evidence="5 6" key="3">
    <citation type="journal article" date="2010" name="BMC Genomics">
        <title>Transcriptome sequencing and comparative analysis of cucumber flowers with different sex types.</title>
        <authorList>
            <person name="Guo S."/>
            <person name="Zheng Y."/>
            <person name="Joung J.G."/>
            <person name="Liu S."/>
            <person name="Zhang Z."/>
            <person name="Crasta O.R."/>
            <person name="Sobral B.W."/>
            <person name="Xu Y."/>
            <person name="Huang S."/>
            <person name="Fei Z."/>
        </authorList>
    </citation>
    <scope>NUCLEOTIDE SEQUENCE [LARGE SCALE GENOMIC DNA]</scope>
    <source>
        <strain evidence="6">cv. 9930</strain>
    </source>
</reference>
<sequence>MGLGLKPLLIFFAHLILLIDTTAAQESNVNAMFLLGDSSVDCGFNTLFYPLLHRNFSLLPCDANATSSLLPFLLADKIGLPHAQPFYNQNESLEAILNGLNFGSPQATIMSNEQSYQSLNQQLRQVLDAIQLLRLQLGQHAARHFIQSSLFYLSFGEVDFINLYLLKSSERKYGGEEFARLLVSQMVIAIRNLQEAGARKIVCMGILPLGCSPRVLSEWRDSPADTLDKKGCVKEMNELVGKYNEVMEEEMVKLNAEFGDTQMIFCDVYKGMMEIIGNPTRYGFKESKSACCGVGWYNASAVGCVAMEIACRDVRRYVWWDLYNPTGVVNALLADSAWGNRPFSTICRPSTIQDLLFT</sequence>
<dbReference type="eggNOG" id="ENOG502QTXJ">
    <property type="taxonomic scope" value="Eukaryota"/>
</dbReference>
<keyword evidence="4" id="KW-0732">Signal</keyword>
<gene>
    <name evidence="5" type="ORF">Csa_4G269190</name>
</gene>
<dbReference type="GO" id="GO:0016788">
    <property type="term" value="F:hydrolase activity, acting on ester bonds"/>
    <property type="evidence" value="ECO:0007669"/>
    <property type="project" value="InterPro"/>
</dbReference>
<dbReference type="OrthoDB" id="1600564at2759"/>
<keyword evidence="2" id="KW-0378">Hydrolase</keyword>
<protein>
    <recommendedName>
        <fullName evidence="7">GDSL esterase/lipase</fullName>
    </recommendedName>
</protein>
<dbReference type="Gramene" id="KGN54036">
    <property type="protein sequence ID" value="KGN54036"/>
    <property type="gene ID" value="Csa_4G269190"/>
</dbReference>
<dbReference type="KEGG" id="csv:101222589"/>
<keyword evidence="3" id="KW-0442">Lipid degradation</keyword>
<dbReference type="InterPro" id="IPR036514">
    <property type="entry name" value="SGNH_hydro_sf"/>
</dbReference>
<evidence type="ECO:0008006" key="7">
    <source>
        <dbReference type="Google" id="ProtNLM"/>
    </source>
</evidence>
<feature type="chain" id="PRO_5001965717" description="GDSL esterase/lipase" evidence="4">
    <location>
        <begin position="25"/>
        <end position="358"/>
    </location>
</feature>
<evidence type="ECO:0000313" key="5">
    <source>
        <dbReference type="EMBL" id="KGN54036.1"/>
    </source>
</evidence>
<evidence type="ECO:0000313" key="6">
    <source>
        <dbReference type="Proteomes" id="UP000029981"/>
    </source>
</evidence>
<dbReference type="InterPro" id="IPR051058">
    <property type="entry name" value="GDSL_Est/Lipase"/>
</dbReference>
<dbReference type="Gene3D" id="3.40.50.1110">
    <property type="entry name" value="SGNH hydrolase"/>
    <property type="match status" value="1"/>
</dbReference>
<evidence type="ECO:0000256" key="1">
    <source>
        <dbReference type="ARBA" id="ARBA00008668"/>
    </source>
</evidence>
<evidence type="ECO:0000256" key="2">
    <source>
        <dbReference type="ARBA" id="ARBA00022801"/>
    </source>
</evidence>
<reference evidence="5 6" key="2">
    <citation type="journal article" date="2009" name="PLoS ONE">
        <title>An integrated genetic and cytogenetic map of the cucumber genome.</title>
        <authorList>
            <person name="Ren Y."/>
            <person name="Zhang Z."/>
            <person name="Liu J."/>
            <person name="Staub J.E."/>
            <person name="Han Y."/>
            <person name="Cheng Z."/>
            <person name="Li X."/>
            <person name="Lu J."/>
            <person name="Miao H."/>
            <person name="Kang H."/>
            <person name="Xie B."/>
            <person name="Gu X."/>
            <person name="Wang X."/>
            <person name="Du Y."/>
            <person name="Jin W."/>
            <person name="Huang S."/>
        </authorList>
    </citation>
    <scope>NUCLEOTIDE SEQUENCE [LARGE SCALE GENOMIC DNA]</scope>
    <source>
        <strain evidence="6">cv. 9930</strain>
    </source>
</reference>